<dbReference type="EMBL" id="GGEC01089852">
    <property type="protein sequence ID" value="MBX70336.1"/>
    <property type="molecule type" value="Transcribed_RNA"/>
</dbReference>
<sequence length="22" mass="2663">MEWRKRPEDSKVTTSILHCCSR</sequence>
<protein>
    <submittedName>
        <fullName evidence="2">Uncharacterized protein</fullName>
    </submittedName>
</protein>
<feature type="region of interest" description="Disordered" evidence="1">
    <location>
        <begin position="1"/>
        <end position="22"/>
    </location>
</feature>
<proteinExistence type="predicted"/>
<accession>A0A2P2QTM5</accession>
<name>A0A2P2QTM5_RHIMU</name>
<evidence type="ECO:0000313" key="2">
    <source>
        <dbReference type="EMBL" id="MBX70336.1"/>
    </source>
</evidence>
<evidence type="ECO:0000256" key="1">
    <source>
        <dbReference type="SAM" id="MobiDB-lite"/>
    </source>
</evidence>
<reference evidence="2" key="1">
    <citation type="submission" date="2018-02" db="EMBL/GenBank/DDBJ databases">
        <title>Rhizophora mucronata_Transcriptome.</title>
        <authorList>
            <person name="Meera S.P."/>
            <person name="Sreeshan A."/>
            <person name="Augustine A."/>
        </authorList>
    </citation>
    <scope>NUCLEOTIDE SEQUENCE</scope>
    <source>
        <tissue evidence="2">Leaf</tissue>
    </source>
</reference>
<feature type="compositionally biased region" description="Basic and acidic residues" evidence="1">
    <location>
        <begin position="1"/>
        <end position="11"/>
    </location>
</feature>
<dbReference type="AlphaFoldDB" id="A0A2P2QTM5"/>
<organism evidence="2">
    <name type="scientific">Rhizophora mucronata</name>
    <name type="common">Asiatic mangrove</name>
    <dbReference type="NCBI Taxonomy" id="61149"/>
    <lineage>
        <taxon>Eukaryota</taxon>
        <taxon>Viridiplantae</taxon>
        <taxon>Streptophyta</taxon>
        <taxon>Embryophyta</taxon>
        <taxon>Tracheophyta</taxon>
        <taxon>Spermatophyta</taxon>
        <taxon>Magnoliopsida</taxon>
        <taxon>eudicotyledons</taxon>
        <taxon>Gunneridae</taxon>
        <taxon>Pentapetalae</taxon>
        <taxon>rosids</taxon>
        <taxon>fabids</taxon>
        <taxon>Malpighiales</taxon>
        <taxon>Rhizophoraceae</taxon>
        <taxon>Rhizophora</taxon>
    </lineage>
</organism>